<reference evidence="1 2" key="1">
    <citation type="submission" date="2019-01" db="EMBL/GenBank/DDBJ databases">
        <authorList>
            <person name="Chen W.-M."/>
        </authorList>
    </citation>
    <scope>NUCLEOTIDE SEQUENCE [LARGE SCALE GENOMIC DNA]</scope>
    <source>
        <strain evidence="1 2">KYPY4</strain>
    </source>
</reference>
<dbReference type="Proteomes" id="UP000285575">
    <property type="component" value="Unassembled WGS sequence"/>
</dbReference>
<dbReference type="PIRSF" id="PIRSF026426">
    <property type="entry name" value="DUF1499"/>
    <property type="match status" value="1"/>
</dbReference>
<organism evidence="1 2">
    <name type="scientific">Rubrivivax rivuli</name>
    <dbReference type="NCBI Taxonomy" id="1862385"/>
    <lineage>
        <taxon>Bacteria</taxon>
        <taxon>Pseudomonadati</taxon>
        <taxon>Pseudomonadota</taxon>
        <taxon>Betaproteobacteria</taxon>
        <taxon>Burkholderiales</taxon>
        <taxon>Sphaerotilaceae</taxon>
        <taxon>Rubrivivax</taxon>
    </lineage>
</organism>
<proteinExistence type="predicted"/>
<evidence type="ECO:0000313" key="2">
    <source>
        <dbReference type="Proteomes" id="UP000285575"/>
    </source>
</evidence>
<dbReference type="Pfam" id="PF07386">
    <property type="entry name" value="DUF1499"/>
    <property type="match status" value="1"/>
</dbReference>
<dbReference type="EMBL" id="SACR01000005">
    <property type="protein sequence ID" value="RVU44488.1"/>
    <property type="molecule type" value="Genomic_DNA"/>
</dbReference>
<comment type="caution">
    <text evidence="1">The sequence shown here is derived from an EMBL/GenBank/DDBJ whole genome shotgun (WGS) entry which is preliminary data.</text>
</comment>
<dbReference type="PANTHER" id="PTHR34801">
    <property type="entry name" value="EXPRESSED PROTEIN"/>
    <property type="match status" value="1"/>
</dbReference>
<gene>
    <name evidence="1" type="ORF">EOE66_17655</name>
</gene>
<evidence type="ECO:0000313" key="1">
    <source>
        <dbReference type="EMBL" id="RVU44488.1"/>
    </source>
</evidence>
<keyword evidence="2" id="KW-1185">Reference proteome</keyword>
<dbReference type="AlphaFoldDB" id="A0A437RCG9"/>
<dbReference type="PANTHER" id="PTHR34801:SF6">
    <property type="entry name" value="SLL1620 PROTEIN"/>
    <property type="match status" value="1"/>
</dbReference>
<name>A0A437RCG9_9BURK</name>
<accession>A0A437RCG9</accession>
<dbReference type="InterPro" id="IPR010865">
    <property type="entry name" value="DUF1499"/>
</dbReference>
<dbReference type="OrthoDB" id="9793534at2"/>
<dbReference type="RefSeq" id="WP_128230033.1">
    <property type="nucleotide sequence ID" value="NZ_SACR01000005.1"/>
</dbReference>
<sequence>MTRWLLIIVAALGGLALLGIAAGRLGLLAGSPPADLGVREGKLKAPSTRPNSVSSQTALWPGHPRAAYAQIAPLALVGGSGPATLARIRQLVESTPGARVVQGEGDYLRCEFSTPLMRYTDDVEFWFDPVAQVVQVRSASRLGYSDRGANRARIEALRARLAAG</sequence>
<protein>
    <submittedName>
        <fullName evidence="1">DUF1499 domain-containing protein</fullName>
    </submittedName>
</protein>